<accession>L9YZ30</accession>
<protein>
    <submittedName>
        <fullName evidence="2">Uncharacterized protein</fullName>
    </submittedName>
</protein>
<dbReference type="EMBL" id="AOIE01000023">
    <property type="protein sequence ID" value="ELY79369.1"/>
    <property type="molecule type" value="Genomic_DNA"/>
</dbReference>
<feature type="transmembrane region" description="Helical" evidence="1">
    <location>
        <begin position="104"/>
        <end position="130"/>
    </location>
</feature>
<feature type="transmembrane region" description="Helical" evidence="1">
    <location>
        <begin position="12"/>
        <end position="31"/>
    </location>
</feature>
<evidence type="ECO:0000256" key="1">
    <source>
        <dbReference type="SAM" id="Phobius"/>
    </source>
</evidence>
<feature type="transmembrane region" description="Helical" evidence="1">
    <location>
        <begin position="142"/>
        <end position="168"/>
    </location>
</feature>
<feature type="transmembrane region" description="Helical" evidence="1">
    <location>
        <begin position="180"/>
        <end position="198"/>
    </location>
</feature>
<keyword evidence="1" id="KW-0812">Transmembrane</keyword>
<proteinExistence type="predicted"/>
<reference evidence="2 3" key="1">
    <citation type="journal article" date="2014" name="PLoS Genet.">
        <title>Phylogenetically driven sequencing of extremely halophilic archaea reveals strategies for static and dynamic osmo-response.</title>
        <authorList>
            <person name="Becker E.A."/>
            <person name="Seitzer P.M."/>
            <person name="Tritt A."/>
            <person name="Larsen D."/>
            <person name="Krusor M."/>
            <person name="Yao A.I."/>
            <person name="Wu D."/>
            <person name="Madern D."/>
            <person name="Eisen J.A."/>
            <person name="Darling A.E."/>
            <person name="Facciotti M.T."/>
        </authorList>
    </citation>
    <scope>NUCLEOTIDE SEQUENCE [LARGE SCALE GENOMIC DNA]</scope>
    <source>
        <strain evidence="2 3">DSM 15624</strain>
    </source>
</reference>
<keyword evidence="3" id="KW-1185">Reference proteome</keyword>
<gene>
    <name evidence="2" type="ORF">C488_04427</name>
</gene>
<dbReference type="Proteomes" id="UP000011593">
    <property type="component" value="Unassembled WGS sequence"/>
</dbReference>
<dbReference type="PATRIC" id="fig|797303.5.peg.907"/>
<keyword evidence="1" id="KW-1133">Transmembrane helix</keyword>
<feature type="transmembrane region" description="Helical" evidence="1">
    <location>
        <begin position="38"/>
        <end position="57"/>
    </location>
</feature>
<dbReference type="AlphaFoldDB" id="L9YZ30"/>
<sequence length="289" mass="29156">MARAPLVATGLRLAPLVLAPVLLPAVLSVLLARRRARLGIAVLVPALLGSLSVVFASRLLSMLLGLAPRPLSLLRGAALAALVPLGGLSALLALFVLSPRLSPLLALSASALHAALPAAVFLVAGLAAVLEVGLLHRVRFEAAVPSAAALLSGPASSSAGLLAALAVCPLTPLTTLVRPLLLAVGLATVGPALFLPAFRALCPSILALATAEEAVEPAAVAVLAVPVAAVVSRAASAVGRSLGTPSISVPVSIGHGVAVDRLSLTLERRARRWSVCDCGRSYTERRDKA</sequence>
<name>L9YZ30_NATP1</name>
<evidence type="ECO:0000313" key="3">
    <source>
        <dbReference type="Proteomes" id="UP000011593"/>
    </source>
</evidence>
<feature type="transmembrane region" description="Helical" evidence="1">
    <location>
        <begin position="77"/>
        <end position="97"/>
    </location>
</feature>
<comment type="caution">
    <text evidence="2">The sequence shown here is derived from an EMBL/GenBank/DDBJ whole genome shotgun (WGS) entry which is preliminary data.</text>
</comment>
<evidence type="ECO:0000313" key="2">
    <source>
        <dbReference type="EMBL" id="ELY79369.1"/>
    </source>
</evidence>
<organism evidence="2 3">
    <name type="scientific">Natrinema pellirubrum (strain DSM 15624 / CIP 106293 / JCM 10476 / NCIMB 786 / 157)</name>
    <dbReference type="NCBI Taxonomy" id="797303"/>
    <lineage>
        <taxon>Archaea</taxon>
        <taxon>Methanobacteriati</taxon>
        <taxon>Methanobacteriota</taxon>
        <taxon>Stenosarchaea group</taxon>
        <taxon>Halobacteria</taxon>
        <taxon>Halobacteriales</taxon>
        <taxon>Natrialbaceae</taxon>
        <taxon>Natrinema</taxon>
    </lineage>
</organism>
<keyword evidence="1" id="KW-0472">Membrane</keyword>